<dbReference type="Gene3D" id="3.10.129.10">
    <property type="entry name" value="Hotdog Thioesterase"/>
    <property type="match status" value="1"/>
</dbReference>
<dbReference type="AlphaFoldDB" id="A0A843YRE4"/>
<evidence type="ECO:0000313" key="2">
    <source>
        <dbReference type="Proteomes" id="UP000451565"/>
    </source>
</evidence>
<dbReference type="CDD" id="cd00586">
    <property type="entry name" value="4HBT"/>
    <property type="match status" value="1"/>
</dbReference>
<dbReference type="SUPFAM" id="SSF54637">
    <property type="entry name" value="Thioesterase/thiol ester dehydrase-isomerase"/>
    <property type="match status" value="1"/>
</dbReference>
<reference evidence="1 2" key="1">
    <citation type="submission" date="2019-10" db="EMBL/GenBank/DDBJ databases">
        <title>Glaciimonas soli sp. nov., a psychrophilic bacterium isolated from the forest soil of a high elevation mountain in Taiwan.</title>
        <authorList>
            <person name="Wang L.-T."/>
            <person name="Shieh W.Y."/>
        </authorList>
    </citation>
    <scope>NUCLEOTIDE SEQUENCE [LARGE SCALE GENOMIC DNA]</scope>
    <source>
        <strain evidence="1 2">GS1</strain>
    </source>
</reference>
<organism evidence="1 2">
    <name type="scientific">Glaciimonas soli</name>
    <dbReference type="NCBI Taxonomy" id="2590999"/>
    <lineage>
        <taxon>Bacteria</taxon>
        <taxon>Pseudomonadati</taxon>
        <taxon>Pseudomonadota</taxon>
        <taxon>Betaproteobacteria</taxon>
        <taxon>Burkholderiales</taxon>
        <taxon>Oxalobacteraceae</taxon>
        <taxon>Glaciimonas</taxon>
    </lineage>
</organism>
<proteinExistence type="predicted"/>
<dbReference type="OrthoDB" id="21822at2"/>
<keyword evidence="2" id="KW-1185">Reference proteome</keyword>
<evidence type="ECO:0000313" key="1">
    <source>
        <dbReference type="EMBL" id="MQR00068.1"/>
    </source>
</evidence>
<dbReference type="RefSeq" id="WP_153233592.1">
    <property type="nucleotide sequence ID" value="NZ_WINI01000001.1"/>
</dbReference>
<gene>
    <name evidence="1" type="ORF">GEV47_05140</name>
</gene>
<dbReference type="Pfam" id="PF13279">
    <property type="entry name" value="4HBT_2"/>
    <property type="match status" value="1"/>
</dbReference>
<dbReference type="InterPro" id="IPR029069">
    <property type="entry name" value="HotDog_dom_sf"/>
</dbReference>
<accession>A0A843YRE4</accession>
<sequence length="151" mass="16806">MSIIESPSTNLFSKIRKVHFSHCDPAGIVFFPRYLVLLNDLIEDWFNEALHVDYTELITVRKIGLPTVRLECDFLSPGAFGTTIEWQLSVERIGNSSIALVVHGLADGVRRFKLRTVLVTTGGHQGGSIPLPADLREALLRFRGEQESSGD</sequence>
<protein>
    <submittedName>
        <fullName evidence="1">Acyl-CoA thioesterase</fullName>
    </submittedName>
</protein>
<dbReference type="EMBL" id="WINI01000001">
    <property type="protein sequence ID" value="MQR00068.1"/>
    <property type="molecule type" value="Genomic_DNA"/>
</dbReference>
<dbReference type="Proteomes" id="UP000451565">
    <property type="component" value="Unassembled WGS sequence"/>
</dbReference>
<name>A0A843YRE4_9BURK</name>
<comment type="caution">
    <text evidence="1">The sequence shown here is derived from an EMBL/GenBank/DDBJ whole genome shotgun (WGS) entry which is preliminary data.</text>
</comment>